<feature type="transmembrane region" description="Helical" evidence="1">
    <location>
        <begin position="28"/>
        <end position="49"/>
    </location>
</feature>
<dbReference type="HOGENOM" id="CLU_733214_0_0_3"/>
<dbReference type="EMBL" id="CAIL01000019">
    <property type="protein sequence ID" value="CCI12185.1"/>
    <property type="molecule type" value="Genomic_DNA"/>
</dbReference>
<dbReference type="GO" id="GO:0016810">
    <property type="term" value="F:hydrolase activity, acting on carbon-nitrogen (but not peptide) bonds"/>
    <property type="evidence" value="ECO:0007669"/>
    <property type="project" value="InterPro"/>
</dbReference>
<comment type="caution">
    <text evidence="3">The sequence shown here is derived from an EMBL/GenBank/DDBJ whole genome shotgun (WGS) entry which is preliminary data.</text>
</comment>
<name>I4GQW1_MICAE</name>
<dbReference type="PANTHER" id="PTHR10587:SF137">
    <property type="entry name" value="4-DEOXY-4-FORMAMIDO-L-ARABINOSE-PHOSPHOUNDECAPRENOL DEFORMYLASE ARND-RELATED"/>
    <property type="match status" value="1"/>
</dbReference>
<dbReference type="InterPro" id="IPR050248">
    <property type="entry name" value="Polysacc_deacetylase_ArnD"/>
</dbReference>
<evidence type="ECO:0000313" key="4">
    <source>
        <dbReference type="Proteomes" id="UP000003273"/>
    </source>
</evidence>
<feature type="transmembrane region" description="Helical" evidence="1">
    <location>
        <begin position="75"/>
        <end position="105"/>
    </location>
</feature>
<sequence length="377" mass="42587">MLLNVLVDWFHYNALVVLPPEHRRFPPVWMWLMIIPIVHTVFIWIISAFKLPASYRSALGENAHRFGSCNQRLGLAWAIVATTLFLPVVDILSFVAYVVLMIIYWQKLNKIQKYLLQKQSLSHWPVIANLCFSSHPLLSRMSIAKLIISIVARFFPGAIFYQPTGEKIIALTIDDAPTPNDPEGKSTDRILAAIAAHNREKASPATPVKATFFLITGHLQPNSTLIERLIAQGHEIANHGTQDLRTSQLAAGAFASQFREANDILSRLTGQAPRWYRPGQAFYNQSMHSFLQKFPGYESRFALASMIPLDTRKGTNHPQFTTWYISQFIFPGAILVLHGGSPERDENTAIVLKNLLAKLHDRGYQVVTLSQLVDHKR</sequence>
<organism evidence="3 4">
    <name type="scientific">Microcystis aeruginosa PCC 9806</name>
    <dbReference type="NCBI Taxonomy" id="1160282"/>
    <lineage>
        <taxon>Bacteria</taxon>
        <taxon>Bacillati</taxon>
        <taxon>Cyanobacteriota</taxon>
        <taxon>Cyanophyceae</taxon>
        <taxon>Oscillatoriophycideae</taxon>
        <taxon>Chroococcales</taxon>
        <taxon>Microcystaceae</taxon>
        <taxon>Microcystis</taxon>
    </lineage>
</organism>
<dbReference type="InterPro" id="IPR011330">
    <property type="entry name" value="Glyco_hydro/deAcase_b/a-brl"/>
</dbReference>
<dbReference type="PROSITE" id="PS51677">
    <property type="entry name" value="NODB"/>
    <property type="match status" value="1"/>
</dbReference>
<reference evidence="3 4" key="1">
    <citation type="submission" date="2012-04" db="EMBL/GenBank/DDBJ databases">
        <authorList>
            <person name="Genoscope - CEA"/>
        </authorList>
    </citation>
    <scope>NUCLEOTIDE SEQUENCE [LARGE SCALE GENOMIC DNA]</scope>
    <source>
        <strain evidence="3 4">9806</strain>
    </source>
</reference>
<accession>I4GQW1</accession>
<feature type="domain" description="NodB homology" evidence="2">
    <location>
        <begin position="167"/>
        <end position="367"/>
    </location>
</feature>
<keyword evidence="1" id="KW-0812">Transmembrane</keyword>
<dbReference type="Pfam" id="PF01522">
    <property type="entry name" value="Polysacc_deac_1"/>
    <property type="match status" value="1"/>
</dbReference>
<dbReference type="InterPro" id="IPR002509">
    <property type="entry name" value="NODB_dom"/>
</dbReference>
<dbReference type="RefSeq" id="WP_004160524.1">
    <property type="nucleotide sequence ID" value="NZ_HE973233.1"/>
</dbReference>
<keyword evidence="3" id="KW-0326">Glycosidase</keyword>
<dbReference type="GO" id="GO:0016798">
    <property type="term" value="F:hydrolase activity, acting on glycosyl bonds"/>
    <property type="evidence" value="ECO:0007669"/>
    <property type="project" value="UniProtKB-KW"/>
</dbReference>
<evidence type="ECO:0000256" key="1">
    <source>
        <dbReference type="SAM" id="Phobius"/>
    </source>
</evidence>
<dbReference type="Proteomes" id="UP000003273">
    <property type="component" value="Unassembled WGS sequence"/>
</dbReference>
<gene>
    <name evidence="3" type="ORF">MICAE_1150037</name>
</gene>
<evidence type="ECO:0000313" key="3">
    <source>
        <dbReference type="EMBL" id="CCI12185.1"/>
    </source>
</evidence>
<keyword evidence="1" id="KW-0472">Membrane</keyword>
<evidence type="ECO:0000259" key="2">
    <source>
        <dbReference type="PROSITE" id="PS51677"/>
    </source>
</evidence>
<proteinExistence type="predicted"/>
<dbReference type="PANTHER" id="PTHR10587">
    <property type="entry name" value="GLYCOSYL TRANSFERASE-RELATED"/>
    <property type="match status" value="1"/>
</dbReference>
<dbReference type="SUPFAM" id="SSF88713">
    <property type="entry name" value="Glycoside hydrolase/deacetylase"/>
    <property type="match status" value="1"/>
</dbReference>
<keyword evidence="3" id="KW-0378">Hydrolase</keyword>
<keyword evidence="3" id="KW-0119">Carbohydrate metabolism</keyword>
<protein>
    <submittedName>
        <fullName evidence="3">Predicted xylanase/chitin deacetylase (Modular protein)</fullName>
    </submittedName>
</protein>
<dbReference type="AlphaFoldDB" id="I4GQW1"/>
<dbReference type="Gene3D" id="3.20.20.370">
    <property type="entry name" value="Glycoside hydrolase/deacetylase"/>
    <property type="match status" value="1"/>
</dbReference>
<dbReference type="GO" id="GO:0045493">
    <property type="term" value="P:xylan catabolic process"/>
    <property type="evidence" value="ECO:0007669"/>
    <property type="project" value="UniProtKB-KW"/>
</dbReference>
<keyword evidence="1" id="KW-1133">Transmembrane helix</keyword>
<keyword evidence="3" id="KW-0858">Xylan degradation</keyword>
<keyword evidence="3" id="KW-0624">Polysaccharide degradation</keyword>